<dbReference type="InterPro" id="IPR009000">
    <property type="entry name" value="Transl_B-barrel_sf"/>
</dbReference>
<dbReference type="Pfam" id="PF00297">
    <property type="entry name" value="Ribosomal_L3"/>
    <property type="match status" value="1"/>
</dbReference>
<comment type="similarity">
    <text evidence="2 8">Belongs to the universal ribosomal protein uL3 family.</text>
</comment>
<dbReference type="GeneID" id="30200856"/>
<dbReference type="InterPro" id="IPR000597">
    <property type="entry name" value="Ribosomal_uL3"/>
</dbReference>
<keyword evidence="6 8" id="KW-0687">Ribonucleoprotein</keyword>
<dbReference type="Gene3D" id="3.30.160.810">
    <property type="match status" value="1"/>
</dbReference>
<comment type="subcellular location">
    <subcellularLocation>
        <location evidence="1">Mitochondrion</location>
    </subcellularLocation>
</comment>
<keyword evidence="11" id="KW-1185">Reference proteome</keyword>
<accession>A0A1E3P1S1</accession>
<reference evidence="10 11" key="1">
    <citation type="journal article" date="2016" name="Proc. Natl. Acad. Sci. U.S.A.">
        <title>Comparative genomics of biotechnologically important yeasts.</title>
        <authorList>
            <person name="Riley R."/>
            <person name="Haridas S."/>
            <person name="Wolfe K.H."/>
            <person name="Lopes M.R."/>
            <person name="Hittinger C.T."/>
            <person name="Goeker M."/>
            <person name="Salamov A.A."/>
            <person name="Wisecaver J.H."/>
            <person name="Long T.M."/>
            <person name="Calvey C.H."/>
            <person name="Aerts A.L."/>
            <person name="Barry K.W."/>
            <person name="Choi C."/>
            <person name="Clum A."/>
            <person name="Coughlan A.Y."/>
            <person name="Deshpande S."/>
            <person name="Douglass A.P."/>
            <person name="Hanson S.J."/>
            <person name="Klenk H.-P."/>
            <person name="LaButti K.M."/>
            <person name="Lapidus A."/>
            <person name="Lindquist E.A."/>
            <person name="Lipzen A.M."/>
            <person name="Meier-Kolthoff J.P."/>
            <person name="Ohm R.A."/>
            <person name="Otillar R.P."/>
            <person name="Pangilinan J.L."/>
            <person name="Peng Y."/>
            <person name="Rokas A."/>
            <person name="Rosa C.A."/>
            <person name="Scheuner C."/>
            <person name="Sibirny A.A."/>
            <person name="Slot J.C."/>
            <person name="Stielow J.B."/>
            <person name="Sun H."/>
            <person name="Kurtzman C.P."/>
            <person name="Blackwell M."/>
            <person name="Grigoriev I.V."/>
            <person name="Jeffries T.W."/>
        </authorList>
    </citation>
    <scope>NUCLEOTIDE SEQUENCE [LARGE SCALE GENOMIC DNA]</scope>
    <source>
        <strain evidence="11">ATCC 58044 / CBS 1984 / NCYC 433 / NRRL Y-366-8</strain>
    </source>
</reference>
<keyword evidence="3" id="KW-0809">Transit peptide</keyword>
<protein>
    <recommendedName>
        <fullName evidence="7">Large ribosomal subunit protein uL3m</fullName>
    </recommendedName>
</protein>
<dbReference type="AlphaFoldDB" id="A0A1E3P1S1"/>
<evidence type="ECO:0000256" key="2">
    <source>
        <dbReference type="ARBA" id="ARBA00006540"/>
    </source>
</evidence>
<gene>
    <name evidence="10" type="ORF">WICANDRAFT_63775</name>
</gene>
<dbReference type="FunFam" id="2.40.30.10:FF:000004">
    <property type="entry name" value="50S ribosomal protein L3"/>
    <property type="match status" value="1"/>
</dbReference>
<keyword evidence="4 8" id="KW-0689">Ribosomal protein</keyword>
<keyword evidence="5" id="KW-0496">Mitochondrion</keyword>
<dbReference type="PROSITE" id="PS00474">
    <property type="entry name" value="RIBOSOMAL_L3"/>
    <property type="match status" value="1"/>
</dbReference>
<evidence type="ECO:0000313" key="11">
    <source>
        <dbReference type="Proteomes" id="UP000094112"/>
    </source>
</evidence>
<proteinExistence type="inferred from homology"/>
<dbReference type="RefSeq" id="XP_019038485.1">
    <property type="nucleotide sequence ID" value="XM_019183610.1"/>
</dbReference>
<dbReference type="NCBIfam" id="TIGR03625">
    <property type="entry name" value="L3_bact"/>
    <property type="match status" value="1"/>
</dbReference>
<organism evidence="10 11">
    <name type="scientific">Wickerhamomyces anomalus (strain ATCC 58044 / CBS 1984 / NCYC 433 / NRRL Y-366-8)</name>
    <name type="common">Yeast</name>
    <name type="synonym">Hansenula anomala</name>
    <dbReference type="NCBI Taxonomy" id="683960"/>
    <lineage>
        <taxon>Eukaryota</taxon>
        <taxon>Fungi</taxon>
        <taxon>Dikarya</taxon>
        <taxon>Ascomycota</taxon>
        <taxon>Saccharomycotina</taxon>
        <taxon>Saccharomycetes</taxon>
        <taxon>Phaffomycetales</taxon>
        <taxon>Wickerhamomycetaceae</taxon>
        <taxon>Wickerhamomyces</taxon>
    </lineage>
</organism>
<dbReference type="Gene3D" id="2.40.30.10">
    <property type="entry name" value="Translation factors"/>
    <property type="match status" value="1"/>
</dbReference>
<evidence type="ECO:0000256" key="7">
    <source>
        <dbReference type="ARBA" id="ARBA00035209"/>
    </source>
</evidence>
<dbReference type="GO" id="GO:0006412">
    <property type="term" value="P:translation"/>
    <property type="evidence" value="ECO:0007669"/>
    <property type="project" value="InterPro"/>
</dbReference>
<dbReference type="InterPro" id="IPR019926">
    <property type="entry name" value="Ribosomal_uL3_CS"/>
</dbReference>
<dbReference type="FunFam" id="3.30.160.810:FF:000001">
    <property type="entry name" value="50S ribosomal protein L3"/>
    <property type="match status" value="1"/>
</dbReference>
<dbReference type="OrthoDB" id="274683at2759"/>
<dbReference type="PANTHER" id="PTHR11229:SF8">
    <property type="entry name" value="LARGE RIBOSOMAL SUBUNIT PROTEIN UL3M"/>
    <property type="match status" value="1"/>
</dbReference>
<evidence type="ECO:0000256" key="3">
    <source>
        <dbReference type="ARBA" id="ARBA00022946"/>
    </source>
</evidence>
<feature type="region of interest" description="Disordered" evidence="9">
    <location>
        <begin position="33"/>
        <end position="53"/>
    </location>
</feature>
<dbReference type="Proteomes" id="UP000094112">
    <property type="component" value="Unassembled WGS sequence"/>
</dbReference>
<dbReference type="EMBL" id="KV454211">
    <property type="protein sequence ID" value="ODQ59278.1"/>
    <property type="molecule type" value="Genomic_DNA"/>
</dbReference>
<evidence type="ECO:0000313" key="10">
    <source>
        <dbReference type="EMBL" id="ODQ59278.1"/>
    </source>
</evidence>
<dbReference type="PANTHER" id="PTHR11229">
    <property type="entry name" value="50S RIBOSOMAL PROTEIN L3"/>
    <property type="match status" value="1"/>
</dbReference>
<evidence type="ECO:0000256" key="1">
    <source>
        <dbReference type="ARBA" id="ARBA00004173"/>
    </source>
</evidence>
<evidence type="ECO:0000256" key="4">
    <source>
        <dbReference type="ARBA" id="ARBA00022980"/>
    </source>
</evidence>
<dbReference type="SUPFAM" id="SSF50447">
    <property type="entry name" value="Translation proteins"/>
    <property type="match status" value="1"/>
</dbReference>
<dbReference type="InterPro" id="IPR019927">
    <property type="entry name" value="Ribosomal_uL3_bac/org-type"/>
</dbReference>
<evidence type="ECO:0000256" key="9">
    <source>
        <dbReference type="SAM" id="MobiDB-lite"/>
    </source>
</evidence>
<sequence>MSSIWGITSLLTKRLPLATRQYPKFVRHGASLTSPGAVLPPSETPSIQHSKEQARLRRRLPSRAGLIAIKRGMVPYFDQETGERFGATLLEIDSVEVLLTKTPETDGHYAVQLGYGRKSPYKTTRQLLGHFARAQVNPKSCIREFQVKDESGLLPIGTELKADHFDVGQLIDIKGISKGKGFAGVMKRWDFGGLRASHGTSVMHRHGGSYGANQDPGRILPGKKMPGHMGNKNNTKQNVKVVQVDAENGFLLVKGGVPGPKNGFVKLQDAIKQIKN</sequence>
<dbReference type="GO" id="GO:0003735">
    <property type="term" value="F:structural constituent of ribosome"/>
    <property type="evidence" value="ECO:0007669"/>
    <property type="project" value="EnsemblFungi"/>
</dbReference>
<dbReference type="STRING" id="683960.A0A1E3P1S1"/>
<dbReference type="HAMAP" id="MF_01325_B">
    <property type="entry name" value="Ribosomal_uL3_B"/>
    <property type="match status" value="1"/>
</dbReference>
<name>A0A1E3P1S1_WICAA</name>
<evidence type="ECO:0000256" key="8">
    <source>
        <dbReference type="RuleBase" id="RU003905"/>
    </source>
</evidence>
<evidence type="ECO:0000256" key="6">
    <source>
        <dbReference type="ARBA" id="ARBA00023274"/>
    </source>
</evidence>
<dbReference type="GO" id="GO:0005762">
    <property type="term" value="C:mitochondrial large ribosomal subunit"/>
    <property type="evidence" value="ECO:0007669"/>
    <property type="project" value="EnsemblFungi"/>
</dbReference>
<evidence type="ECO:0000256" key="5">
    <source>
        <dbReference type="ARBA" id="ARBA00023128"/>
    </source>
</evidence>